<dbReference type="Pfam" id="PF04226">
    <property type="entry name" value="Transgly_assoc"/>
    <property type="match status" value="1"/>
</dbReference>
<evidence type="ECO:0000256" key="3">
    <source>
        <dbReference type="ARBA" id="ARBA00022475"/>
    </source>
</evidence>
<evidence type="ECO:0000313" key="9">
    <source>
        <dbReference type="Proteomes" id="UP000092698"/>
    </source>
</evidence>
<feature type="transmembrane region" description="Helical" evidence="7">
    <location>
        <begin position="29"/>
        <end position="54"/>
    </location>
</feature>
<dbReference type="PANTHER" id="PTHR33884:SF3">
    <property type="entry name" value="UPF0410 PROTEIN YMGE"/>
    <property type="match status" value="1"/>
</dbReference>
<comment type="subcellular location">
    <subcellularLocation>
        <location evidence="1">Cell membrane</location>
        <topology evidence="1">Multi-pass membrane protein</topology>
    </subcellularLocation>
</comment>
<dbReference type="EMBL" id="CP016545">
    <property type="protein sequence ID" value="ANU06688.1"/>
    <property type="molecule type" value="Genomic_DNA"/>
</dbReference>
<dbReference type="Proteomes" id="UP000092698">
    <property type="component" value="Chromosome"/>
</dbReference>
<evidence type="ECO:0008006" key="10">
    <source>
        <dbReference type="Google" id="ProtNLM"/>
    </source>
</evidence>
<sequence length="88" mass="9116">MGWIIAIIVGGVAGWLASMVMNRDASMGIFWNIVVGIIGSILGNLIAGPLLGIAGSIQEFSLTGFLIAIVGAIVLLGIVNLVQRGRVR</sequence>
<comment type="similarity">
    <text evidence="2">Belongs to the UPF0410 family.</text>
</comment>
<dbReference type="PANTHER" id="PTHR33884">
    <property type="entry name" value="UPF0410 PROTEIN YMGE"/>
    <property type="match status" value="1"/>
</dbReference>
<keyword evidence="9" id="KW-1185">Reference proteome</keyword>
<proteinExistence type="inferred from homology"/>
<dbReference type="KEGG" id="anh:A6F65_00363"/>
<evidence type="ECO:0000313" key="8">
    <source>
        <dbReference type="EMBL" id="ANU06688.1"/>
    </source>
</evidence>
<keyword evidence="3" id="KW-1003">Cell membrane</keyword>
<keyword evidence="5 7" id="KW-1133">Transmembrane helix</keyword>
<evidence type="ECO:0000256" key="5">
    <source>
        <dbReference type="ARBA" id="ARBA00022989"/>
    </source>
</evidence>
<evidence type="ECO:0000256" key="1">
    <source>
        <dbReference type="ARBA" id="ARBA00004651"/>
    </source>
</evidence>
<dbReference type="RefSeq" id="WP_067785260.1">
    <property type="nucleotide sequence ID" value="NZ_CP016545.1"/>
</dbReference>
<dbReference type="GO" id="GO:0005886">
    <property type="term" value="C:plasma membrane"/>
    <property type="evidence" value="ECO:0007669"/>
    <property type="project" value="UniProtKB-SubCell"/>
</dbReference>
<name>A0A1C7D5F9_9SPHN</name>
<gene>
    <name evidence="8" type="ORF">A6F65_00363</name>
</gene>
<evidence type="ECO:0000256" key="6">
    <source>
        <dbReference type="ARBA" id="ARBA00023136"/>
    </source>
</evidence>
<dbReference type="PATRIC" id="fig|645517.4.peg.363"/>
<organism evidence="8 9">
    <name type="scientific">Paraurantiacibacter namhicola</name>
    <dbReference type="NCBI Taxonomy" id="645517"/>
    <lineage>
        <taxon>Bacteria</taxon>
        <taxon>Pseudomonadati</taxon>
        <taxon>Pseudomonadota</taxon>
        <taxon>Alphaproteobacteria</taxon>
        <taxon>Sphingomonadales</taxon>
        <taxon>Erythrobacteraceae</taxon>
        <taxon>Paraurantiacibacter</taxon>
    </lineage>
</organism>
<evidence type="ECO:0000256" key="4">
    <source>
        <dbReference type="ARBA" id="ARBA00022692"/>
    </source>
</evidence>
<keyword evidence="4 7" id="KW-0812">Transmembrane</keyword>
<evidence type="ECO:0000256" key="2">
    <source>
        <dbReference type="ARBA" id="ARBA00011006"/>
    </source>
</evidence>
<evidence type="ECO:0000256" key="7">
    <source>
        <dbReference type="SAM" id="Phobius"/>
    </source>
</evidence>
<dbReference type="AlphaFoldDB" id="A0A1C7D5F9"/>
<feature type="transmembrane region" description="Helical" evidence="7">
    <location>
        <begin position="6"/>
        <end position="22"/>
    </location>
</feature>
<dbReference type="OrthoDB" id="964123at2"/>
<reference evidence="8 9" key="1">
    <citation type="submission" date="2016-07" db="EMBL/GenBank/DDBJ databases">
        <title>Complete genome sequence of Altererythrobacter namhicola JCM 16345T, containing esterase-encoding genes.</title>
        <authorList>
            <person name="Cheng H."/>
            <person name="Wu Y.-H."/>
            <person name="Jian S.-L."/>
            <person name="Huo Y.-Y."/>
            <person name="Wang C.-S."/>
            <person name="Xu X.-W."/>
        </authorList>
    </citation>
    <scope>NUCLEOTIDE SEQUENCE [LARGE SCALE GENOMIC DNA]</scope>
    <source>
        <strain evidence="8 9">JCM 16345</strain>
    </source>
</reference>
<accession>A0A1C7D5F9</accession>
<keyword evidence="6 7" id="KW-0472">Membrane</keyword>
<dbReference type="STRING" id="645517.A6F65_00363"/>
<feature type="transmembrane region" description="Helical" evidence="7">
    <location>
        <begin position="60"/>
        <end position="82"/>
    </location>
</feature>
<protein>
    <recommendedName>
        <fullName evidence="10">Transglycosylase associated protein</fullName>
    </recommendedName>
</protein>
<dbReference type="InterPro" id="IPR007341">
    <property type="entry name" value="Transgly_assoc"/>
</dbReference>